<protein>
    <submittedName>
        <fullName evidence="2">Uncharacterized protein</fullName>
    </submittedName>
</protein>
<dbReference type="PROSITE" id="PS51257">
    <property type="entry name" value="PROKAR_LIPOPROTEIN"/>
    <property type="match status" value="1"/>
</dbReference>
<feature type="chain" id="PRO_5041462623" evidence="1">
    <location>
        <begin position="21"/>
        <end position="220"/>
    </location>
</feature>
<keyword evidence="1" id="KW-0732">Signal</keyword>
<feature type="signal peptide" evidence="1">
    <location>
        <begin position="1"/>
        <end position="20"/>
    </location>
</feature>
<evidence type="ECO:0000256" key="1">
    <source>
        <dbReference type="SAM" id="SignalP"/>
    </source>
</evidence>
<name>A0AA49GTD3_9BACT</name>
<gene>
    <name evidence="2" type="ORF">K4G66_06145</name>
</gene>
<sequence>MKTPVLYSFLCIWLVLTISACNSDDQANPQLRLEAVGFSGTLPDGRTFGEKGVLSDNNLVSSASSAEGSYISHVLSVLDSTAGVSIEVELPYIKFSDNYNTPNDSIVDRAAKDYYPYPVVKEKLSVGDKFILSSQAPEPVNNFRVMVVDQKDYVAFTSEGTDQDNSYLKVIELIEGTATDPDRGSVKTMEVVFDLDVKLYEQSSGQSGKLTGLLRMKYWE</sequence>
<reference evidence="2" key="1">
    <citation type="journal article" date="2023" name="Comput. Struct. Biotechnol. J.">
        <title>Discovery of a novel marine Bacteroidetes with a rich repertoire of carbohydrate-active enzymes.</title>
        <authorList>
            <person name="Chen B."/>
            <person name="Liu G."/>
            <person name="Chen Q."/>
            <person name="Wang H."/>
            <person name="Liu L."/>
            <person name="Tang K."/>
        </authorList>
    </citation>
    <scope>NUCLEOTIDE SEQUENCE</scope>
    <source>
        <strain evidence="2">TK19036</strain>
    </source>
</reference>
<proteinExistence type="predicted"/>
<accession>A0AA49GTD3</accession>
<reference evidence="2" key="2">
    <citation type="journal article" date="2024" name="Antonie Van Leeuwenhoek">
        <title>Roseihalotalea indica gen. nov., sp. nov., a halophilic Bacteroidetes from mesopelagic Southwest Indian Ocean with higher carbohydrate metabolic potential.</title>
        <authorList>
            <person name="Chen B."/>
            <person name="Zhang M."/>
            <person name="Lin D."/>
            <person name="Ye J."/>
            <person name="Tang K."/>
        </authorList>
    </citation>
    <scope>NUCLEOTIDE SEQUENCE</scope>
    <source>
        <strain evidence="2">TK19036</strain>
    </source>
</reference>
<dbReference type="AlphaFoldDB" id="A0AA49GTD3"/>
<evidence type="ECO:0000313" key="2">
    <source>
        <dbReference type="EMBL" id="WKN38281.1"/>
    </source>
</evidence>
<dbReference type="EMBL" id="CP120682">
    <property type="protein sequence ID" value="WKN38281.1"/>
    <property type="molecule type" value="Genomic_DNA"/>
</dbReference>
<organism evidence="2">
    <name type="scientific">Roseihalotalea indica</name>
    <dbReference type="NCBI Taxonomy" id="2867963"/>
    <lineage>
        <taxon>Bacteria</taxon>
        <taxon>Pseudomonadati</taxon>
        <taxon>Bacteroidota</taxon>
        <taxon>Cytophagia</taxon>
        <taxon>Cytophagales</taxon>
        <taxon>Catalimonadaceae</taxon>
        <taxon>Roseihalotalea</taxon>
    </lineage>
</organism>